<dbReference type="PROSITE" id="PS50977">
    <property type="entry name" value="HTH_TETR_2"/>
    <property type="match status" value="1"/>
</dbReference>
<dbReference type="Proteomes" id="UP001179647">
    <property type="component" value="Chromosome"/>
</dbReference>
<dbReference type="GO" id="GO:0003677">
    <property type="term" value="F:DNA binding"/>
    <property type="evidence" value="ECO:0007669"/>
    <property type="project" value="UniProtKB-UniRule"/>
</dbReference>
<dbReference type="Gene3D" id="1.10.357.10">
    <property type="entry name" value="Tetracycline Repressor, domain 2"/>
    <property type="match status" value="1"/>
</dbReference>
<protein>
    <submittedName>
        <fullName evidence="4">TetR/AcrR family transcriptional regulator</fullName>
    </submittedName>
</protein>
<dbReference type="InterPro" id="IPR009057">
    <property type="entry name" value="Homeodomain-like_sf"/>
</dbReference>
<sequence>MARKKTITKEQILDATYDIIMTEGFAGFTARNIATKMKCSTQPIYLEFKNMNDLKIELFKKIEEYLYEKVFDKVVTGHPFIDTNLNYIHFACEQSTLYRALYLEGHSGNDILNQFSRKVFMEGMEKEPSLQNLSEGQKEAVFSGTWIVATGIATLSVGSLIQPTDEEIMKLLNDVIKSVVANDFNQILTYVI</sequence>
<evidence type="ECO:0000256" key="1">
    <source>
        <dbReference type="ARBA" id="ARBA00023125"/>
    </source>
</evidence>
<evidence type="ECO:0000256" key="2">
    <source>
        <dbReference type="PROSITE-ProRule" id="PRU00335"/>
    </source>
</evidence>
<reference evidence="4" key="1">
    <citation type="submission" date="2022-10" db="EMBL/GenBank/DDBJ databases">
        <title>Vagococcus sp. isolated from poultry meat.</title>
        <authorList>
            <person name="Johansson P."/>
            <person name="Bjorkroth J."/>
        </authorList>
    </citation>
    <scope>NUCLEOTIDE SEQUENCE</scope>
    <source>
        <strain evidence="4">STAA11</strain>
    </source>
</reference>
<feature type="DNA-binding region" description="H-T-H motif" evidence="2">
    <location>
        <begin position="29"/>
        <end position="48"/>
    </location>
</feature>
<keyword evidence="1 2" id="KW-0238">DNA-binding</keyword>
<gene>
    <name evidence="4" type="ORF">OL234_02365</name>
</gene>
<dbReference type="EMBL" id="CP110232">
    <property type="protein sequence ID" value="WEG73776.1"/>
    <property type="molecule type" value="Genomic_DNA"/>
</dbReference>
<dbReference type="AlphaFoldDB" id="A0AAF0CVU5"/>
<evidence type="ECO:0000313" key="4">
    <source>
        <dbReference type="EMBL" id="WEG73776.1"/>
    </source>
</evidence>
<accession>A0AAF0CVU5</accession>
<dbReference type="SUPFAM" id="SSF46689">
    <property type="entry name" value="Homeodomain-like"/>
    <property type="match status" value="1"/>
</dbReference>
<dbReference type="RefSeq" id="WP_275469576.1">
    <property type="nucleotide sequence ID" value="NZ_CP110232.1"/>
</dbReference>
<feature type="domain" description="HTH tetR-type" evidence="3">
    <location>
        <begin position="6"/>
        <end position="66"/>
    </location>
</feature>
<dbReference type="InterPro" id="IPR001647">
    <property type="entry name" value="HTH_TetR"/>
</dbReference>
<proteinExistence type="predicted"/>
<evidence type="ECO:0000259" key="3">
    <source>
        <dbReference type="PROSITE" id="PS50977"/>
    </source>
</evidence>
<evidence type="ECO:0000313" key="5">
    <source>
        <dbReference type="Proteomes" id="UP001179647"/>
    </source>
</evidence>
<dbReference type="KEGG" id="vie:OL234_02365"/>
<organism evidence="4 5">
    <name type="scientific">Vagococcus intermedius</name>
    <dbReference type="NCBI Taxonomy" id="2991418"/>
    <lineage>
        <taxon>Bacteria</taxon>
        <taxon>Bacillati</taxon>
        <taxon>Bacillota</taxon>
        <taxon>Bacilli</taxon>
        <taxon>Lactobacillales</taxon>
        <taxon>Enterococcaceae</taxon>
        <taxon>Vagococcus</taxon>
    </lineage>
</organism>
<name>A0AAF0CVU5_9ENTE</name>
<keyword evidence="5" id="KW-1185">Reference proteome</keyword>